<evidence type="ECO:0000256" key="8">
    <source>
        <dbReference type="ARBA" id="ARBA00023170"/>
    </source>
</evidence>
<evidence type="ECO:0000313" key="11">
    <source>
        <dbReference type="EMBL" id="KAJ3663602.1"/>
    </source>
</evidence>
<evidence type="ECO:0000256" key="1">
    <source>
        <dbReference type="ARBA" id="ARBA00004651"/>
    </source>
</evidence>
<dbReference type="AlphaFoldDB" id="A0AA38IU95"/>
<evidence type="ECO:0000256" key="6">
    <source>
        <dbReference type="ARBA" id="ARBA00022989"/>
    </source>
</evidence>
<feature type="transmembrane region" description="Helical" evidence="10">
    <location>
        <begin position="35"/>
        <end position="62"/>
    </location>
</feature>
<dbReference type="PANTHER" id="PTHR21137">
    <property type="entry name" value="ODORANT RECEPTOR"/>
    <property type="match status" value="1"/>
</dbReference>
<feature type="transmembrane region" description="Helical" evidence="10">
    <location>
        <begin position="287"/>
        <end position="307"/>
    </location>
</feature>
<keyword evidence="9 10" id="KW-0807">Transducer</keyword>
<keyword evidence="2" id="KW-1003">Cell membrane</keyword>
<evidence type="ECO:0000313" key="12">
    <source>
        <dbReference type="Proteomes" id="UP001168821"/>
    </source>
</evidence>
<dbReference type="Pfam" id="PF02949">
    <property type="entry name" value="7tm_6"/>
    <property type="match status" value="1"/>
</dbReference>
<proteinExistence type="inferred from homology"/>
<dbReference type="GO" id="GO:0005549">
    <property type="term" value="F:odorant binding"/>
    <property type="evidence" value="ECO:0007669"/>
    <property type="project" value="InterPro"/>
</dbReference>
<evidence type="ECO:0000256" key="5">
    <source>
        <dbReference type="ARBA" id="ARBA00022725"/>
    </source>
</evidence>
<dbReference type="EMBL" id="JALNTZ010000002">
    <property type="protein sequence ID" value="KAJ3663602.1"/>
    <property type="molecule type" value="Genomic_DNA"/>
</dbReference>
<comment type="caution">
    <text evidence="10">Lacks conserved residue(s) required for the propagation of feature annotation.</text>
</comment>
<keyword evidence="6 10" id="KW-1133">Transmembrane helix</keyword>
<dbReference type="GO" id="GO:0007165">
    <property type="term" value="P:signal transduction"/>
    <property type="evidence" value="ECO:0007669"/>
    <property type="project" value="UniProtKB-KW"/>
</dbReference>
<evidence type="ECO:0000256" key="4">
    <source>
        <dbReference type="ARBA" id="ARBA00022692"/>
    </source>
</evidence>
<feature type="transmembrane region" description="Helical" evidence="10">
    <location>
        <begin position="68"/>
        <end position="89"/>
    </location>
</feature>
<accession>A0AA38IU95</accession>
<evidence type="ECO:0000256" key="10">
    <source>
        <dbReference type="RuleBase" id="RU351113"/>
    </source>
</evidence>
<evidence type="ECO:0000256" key="2">
    <source>
        <dbReference type="ARBA" id="ARBA00022475"/>
    </source>
</evidence>
<sequence length="384" mass="45474">MEHYNWQSKIKLYIFLLRIMGLWPEGDNTYKPGIYMVYSSITISLFVIGHIFFQMVNVYFIAHDLESIVGTSYLLLIEILAAVKAYYLIKNITILKERIITFNSDWFQPRNTHQRNLIEPAIYFWQLVFKMCVCMSFGCNAFWAIFPMIDKPEERRLPFLGWYPYDYKKSPYYEITYLYQVTGIWYLTWVHLNVDTLIFAFSVYTSCQFDMLADNIRNLANVDESFTDSVHHNMLKCVEHHKNSLSFIEKSTKFFSWILFWHLLFSGVSIGITMFQLTMVVPLSNEFYSLVSYILAITLQIFMYCWFGEEVQAKSSKLSYAVFESDWMDLSEEIKKKLLFFGMHLKPVRISALNVFYLSLDTYMGIMKTAWSYFALLYQVSSPT</sequence>
<keyword evidence="4 10" id="KW-0812">Transmembrane</keyword>
<keyword evidence="3 10" id="KW-0716">Sensory transduction</keyword>
<keyword evidence="8 10" id="KW-0675">Receptor</keyword>
<feature type="transmembrane region" description="Helical" evidence="10">
    <location>
        <begin position="122"/>
        <end position="146"/>
    </location>
</feature>
<comment type="caution">
    <text evidence="11">The sequence shown here is derived from an EMBL/GenBank/DDBJ whole genome shotgun (WGS) entry which is preliminary data.</text>
</comment>
<protein>
    <recommendedName>
        <fullName evidence="10">Odorant receptor</fullName>
    </recommendedName>
</protein>
<evidence type="ECO:0000256" key="9">
    <source>
        <dbReference type="ARBA" id="ARBA00023224"/>
    </source>
</evidence>
<reference evidence="11" key="1">
    <citation type="journal article" date="2023" name="G3 (Bethesda)">
        <title>Whole genome assemblies of Zophobas morio and Tenebrio molitor.</title>
        <authorList>
            <person name="Kaur S."/>
            <person name="Stinson S.A."/>
            <person name="diCenzo G.C."/>
        </authorList>
    </citation>
    <scope>NUCLEOTIDE SEQUENCE</scope>
    <source>
        <strain evidence="11">QUZm001</strain>
    </source>
</reference>
<dbReference type="PANTHER" id="PTHR21137:SF35">
    <property type="entry name" value="ODORANT RECEPTOR 19A-RELATED"/>
    <property type="match status" value="1"/>
</dbReference>
<comment type="subcellular location">
    <subcellularLocation>
        <location evidence="1 10">Cell membrane</location>
        <topology evidence="1 10">Multi-pass membrane protein</topology>
    </subcellularLocation>
</comment>
<dbReference type="GO" id="GO:0004984">
    <property type="term" value="F:olfactory receptor activity"/>
    <property type="evidence" value="ECO:0007669"/>
    <property type="project" value="InterPro"/>
</dbReference>
<evidence type="ECO:0000256" key="7">
    <source>
        <dbReference type="ARBA" id="ARBA00023136"/>
    </source>
</evidence>
<comment type="similarity">
    <text evidence="10">Belongs to the insect chemoreceptor superfamily. Heteromeric odorant receptor channel (TC 1.A.69) family.</text>
</comment>
<organism evidence="11 12">
    <name type="scientific">Zophobas morio</name>
    <dbReference type="NCBI Taxonomy" id="2755281"/>
    <lineage>
        <taxon>Eukaryota</taxon>
        <taxon>Metazoa</taxon>
        <taxon>Ecdysozoa</taxon>
        <taxon>Arthropoda</taxon>
        <taxon>Hexapoda</taxon>
        <taxon>Insecta</taxon>
        <taxon>Pterygota</taxon>
        <taxon>Neoptera</taxon>
        <taxon>Endopterygota</taxon>
        <taxon>Coleoptera</taxon>
        <taxon>Polyphaga</taxon>
        <taxon>Cucujiformia</taxon>
        <taxon>Tenebrionidae</taxon>
        <taxon>Zophobas</taxon>
    </lineage>
</organism>
<name>A0AA38IU95_9CUCU</name>
<keyword evidence="7 10" id="KW-0472">Membrane</keyword>
<keyword evidence="5 10" id="KW-0552">Olfaction</keyword>
<feature type="transmembrane region" description="Helical" evidence="10">
    <location>
        <begin position="184"/>
        <end position="204"/>
    </location>
</feature>
<dbReference type="InterPro" id="IPR004117">
    <property type="entry name" value="7tm6_olfct_rcpt"/>
</dbReference>
<dbReference type="Proteomes" id="UP001168821">
    <property type="component" value="Unassembled WGS sequence"/>
</dbReference>
<evidence type="ECO:0000256" key="3">
    <source>
        <dbReference type="ARBA" id="ARBA00022606"/>
    </source>
</evidence>
<keyword evidence="12" id="KW-1185">Reference proteome</keyword>
<dbReference type="GO" id="GO:0005886">
    <property type="term" value="C:plasma membrane"/>
    <property type="evidence" value="ECO:0007669"/>
    <property type="project" value="UniProtKB-SubCell"/>
</dbReference>
<feature type="transmembrane region" description="Helical" evidence="10">
    <location>
        <begin position="254"/>
        <end position="275"/>
    </location>
</feature>
<gene>
    <name evidence="11" type="ORF">Zmor_007849</name>
</gene>